<protein>
    <recommendedName>
        <fullName evidence="3">HAT C-terminal dimerisation domain-containing protein</fullName>
    </recommendedName>
</protein>
<reference evidence="2" key="1">
    <citation type="submission" date="2017-03" db="EMBL/GenBank/DDBJ databases">
        <title>Phytopthora megakarya and P. palmivora, two closely related causual agents of cacao black pod achieved similar genome size and gene model numbers by different mechanisms.</title>
        <authorList>
            <person name="Ali S."/>
            <person name="Shao J."/>
            <person name="Larry D.J."/>
            <person name="Kronmiller B."/>
            <person name="Shen D."/>
            <person name="Strem M.D."/>
            <person name="Melnick R.L."/>
            <person name="Guiltinan M.J."/>
            <person name="Tyler B.M."/>
            <person name="Meinhardt L.W."/>
            <person name="Bailey B.A."/>
        </authorList>
    </citation>
    <scope>NUCLEOTIDE SEQUENCE [LARGE SCALE GENOMIC DNA]</scope>
    <source>
        <strain evidence="2">zdho120</strain>
    </source>
</reference>
<accession>A0A225WL91</accession>
<dbReference type="EMBL" id="NBNE01000726">
    <property type="protein sequence ID" value="OWZ17610.1"/>
    <property type="molecule type" value="Genomic_DNA"/>
</dbReference>
<gene>
    <name evidence="1" type="ORF">PHMEG_0008433</name>
</gene>
<evidence type="ECO:0008006" key="3">
    <source>
        <dbReference type="Google" id="ProtNLM"/>
    </source>
</evidence>
<dbReference type="PANTHER" id="PTHR40866">
    <property type="entry name" value="BED-TYPE DOMAIN-CONTAINING PROTEIN"/>
    <property type="match status" value="1"/>
</dbReference>
<comment type="caution">
    <text evidence="1">The sequence shown here is derived from an EMBL/GenBank/DDBJ whole genome shotgun (WGS) entry which is preliminary data.</text>
</comment>
<dbReference type="OrthoDB" id="122044at2759"/>
<organism evidence="1 2">
    <name type="scientific">Phytophthora megakarya</name>
    <dbReference type="NCBI Taxonomy" id="4795"/>
    <lineage>
        <taxon>Eukaryota</taxon>
        <taxon>Sar</taxon>
        <taxon>Stramenopiles</taxon>
        <taxon>Oomycota</taxon>
        <taxon>Peronosporomycetes</taxon>
        <taxon>Peronosporales</taxon>
        <taxon>Peronosporaceae</taxon>
        <taxon>Phytophthora</taxon>
    </lineage>
</organism>
<name>A0A225WL91_9STRA</name>
<sequence length="186" mass="21090">MTARRTSKNRAELRRDTQLAPLRANMTRWSSTFTMLEPYVRIRDAITRVDTVYELIPTPVIHRRIAFESAVVKVHIAMTATEDTTPTDSRVGPRTRAHPDEVSATALLLSDSIHLTAARQYNPLAKAIPPTSNRCERLFSQCKLVMIPQRSLLLPVNFDMVEFLPVNRKSWNACTLMDANVDGDEK</sequence>
<dbReference type="AlphaFoldDB" id="A0A225WL91"/>
<keyword evidence="2" id="KW-1185">Reference proteome</keyword>
<evidence type="ECO:0000313" key="2">
    <source>
        <dbReference type="Proteomes" id="UP000198211"/>
    </source>
</evidence>
<dbReference type="PANTHER" id="PTHR40866:SF1">
    <property type="entry name" value="BED-TYPE DOMAIN-CONTAINING PROTEIN"/>
    <property type="match status" value="1"/>
</dbReference>
<evidence type="ECO:0000313" key="1">
    <source>
        <dbReference type="EMBL" id="OWZ17610.1"/>
    </source>
</evidence>
<dbReference type="Proteomes" id="UP000198211">
    <property type="component" value="Unassembled WGS sequence"/>
</dbReference>
<proteinExistence type="predicted"/>